<organism evidence="2">
    <name type="scientific">Anguilla anguilla</name>
    <name type="common">European freshwater eel</name>
    <name type="synonym">Muraena anguilla</name>
    <dbReference type="NCBI Taxonomy" id="7936"/>
    <lineage>
        <taxon>Eukaryota</taxon>
        <taxon>Metazoa</taxon>
        <taxon>Chordata</taxon>
        <taxon>Craniata</taxon>
        <taxon>Vertebrata</taxon>
        <taxon>Euteleostomi</taxon>
        <taxon>Actinopterygii</taxon>
        <taxon>Neopterygii</taxon>
        <taxon>Teleostei</taxon>
        <taxon>Anguilliformes</taxon>
        <taxon>Anguillidae</taxon>
        <taxon>Anguilla</taxon>
    </lineage>
</organism>
<keyword evidence="1" id="KW-0812">Transmembrane</keyword>
<protein>
    <submittedName>
        <fullName evidence="2">Uncharacterized protein</fullName>
    </submittedName>
</protein>
<dbReference type="AlphaFoldDB" id="A0A0E9XLI6"/>
<sequence>MTKIIPILSYSVTFLVSLCFHAVCVGSMTK</sequence>
<evidence type="ECO:0000256" key="1">
    <source>
        <dbReference type="SAM" id="Phobius"/>
    </source>
</evidence>
<keyword evidence="1" id="KW-0472">Membrane</keyword>
<accession>A0A0E9XLI6</accession>
<keyword evidence="1" id="KW-1133">Transmembrane helix</keyword>
<reference evidence="2" key="1">
    <citation type="submission" date="2014-11" db="EMBL/GenBank/DDBJ databases">
        <authorList>
            <person name="Amaro Gonzalez C."/>
        </authorList>
    </citation>
    <scope>NUCLEOTIDE SEQUENCE</scope>
</reference>
<reference evidence="2" key="2">
    <citation type="journal article" date="2015" name="Fish Shellfish Immunol.">
        <title>Early steps in the European eel (Anguilla anguilla)-Vibrio vulnificus interaction in the gills: Role of the RtxA13 toxin.</title>
        <authorList>
            <person name="Callol A."/>
            <person name="Pajuelo D."/>
            <person name="Ebbesson L."/>
            <person name="Teles M."/>
            <person name="MacKenzie S."/>
            <person name="Amaro C."/>
        </authorList>
    </citation>
    <scope>NUCLEOTIDE SEQUENCE</scope>
</reference>
<name>A0A0E9XLI6_ANGAN</name>
<feature type="transmembrane region" description="Helical" evidence="1">
    <location>
        <begin position="7"/>
        <end position="28"/>
    </location>
</feature>
<evidence type="ECO:0000313" key="2">
    <source>
        <dbReference type="EMBL" id="JAI03603.1"/>
    </source>
</evidence>
<dbReference type="EMBL" id="GBXM01004975">
    <property type="protein sequence ID" value="JAI03603.1"/>
    <property type="molecule type" value="Transcribed_RNA"/>
</dbReference>
<proteinExistence type="predicted"/>